<comment type="caution">
    <text evidence="2">The sequence shown here is derived from an EMBL/GenBank/DDBJ whole genome shotgun (WGS) entry which is preliminary data.</text>
</comment>
<organism evidence="2 3">
    <name type="scientific">Colletotrichum orbiculare (strain 104-T / ATCC 96160 / CBS 514.97 / LARS 414 / MAFF 240422)</name>
    <name type="common">Cucumber anthracnose fungus</name>
    <name type="synonym">Colletotrichum lagenarium</name>
    <dbReference type="NCBI Taxonomy" id="1213857"/>
    <lineage>
        <taxon>Eukaryota</taxon>
        <taxon>Fungi</taxon>
        <taxon>Dikarya</taxon>
        <taxon>Ascomycota</taxon>
        <taxon>Pezizomycotina</taxon>
        <taxon>Sordariomycetes</taxon>
        <taxon>Hypocreomycetidae</taxon>
        <taxon>Glomerellales</taxon>
        <taxon>Glomerellaceae</taxon>
        <taxon>Colletotrichum</taxon>
        <taxon>Colletotrichum orbiculare species complex</taxon>
    </lineage>
</organism>
<gene>
    <name evidence="2" type="ORF">Cob_v010198</name>
</gene>
<reference evidence="3" key="1">
    <citation type="journal article" date="2013" name="New Phytol.">
        <title>Comparative genomic and transcriptomic analyses reveal the hemibiotrophic stage shift of Colletotrichum fungi.</title>
        <authorList>
            <person name="Gan P."/>
            <person name="Ikeda K."/>
            <person name="Irieda H."/>
            <person name="Narusaka M."/>
            <person name="O'Connell R.J."/>
            <person name="Narusaka Y."/>
            <person name="Takano Y."/>
            <person name="Kubo Y."/>
            <person name="Shirasu K."/>
        </authorList>
    </citation>
    <scope>NUCLEOTIDE SEQUENCE [LARGE SCALE GENOMIC DNA]</scope>
    <source>
        <strain evidence="3">104-T / ATCC 96160 / CBS 514.97 / LARS 414 / MAFF 240422</strain>
    </source>
</reference>
<dbReference type="EMBL" id="AMCV02000033">
    <property type="protein sequence ID" value="TDZ16690.1"/>
    <property type="molecule type" value="Genomic_DNA"/>
</dbReference>
<proteinExistence type="predicted"/>
<keyword evidence="3" id="KW-1185">Reference proteome</keyword>
<feature type="region of interest" description="Disordered" evidence="1">
    <location>
        <begin position="31"/>
        <end position="55"/>
    </location>
</feature>
<dbReference type="AlphaFoldDB" id="A0A484FEE0"/>
<accession>A0A484FEE0</accession>
<evidence type="ECO:0000313" key="3">
    <source>
        <dbReference type="Proteomes" id="UP000014480"/>
    </source>
</evidence>
<dbReference type="Proteomes" id="UP000014480">
    <property type="component" value="Unassembled WGS sequence"/>
</dbReference>
<protein>
    <submittedName>
        <fullName evidence="2">Uncharacterized protein</fullName>
    </submittedName>
</protein>
<reference evidence="3" key="2">
    <citation type="journal article" date="2019" name="Mol. Plant Microbe Interact.">
        <title>Genome sequence resources for four phytopathogenic fungi from the Colletotrichum orbiculare species complex.</title>
        <authorList>
            <person name="Gan P."/>
            <person name="Tsushima A."/>
            <person name="Narusaka M."/>
            <person name="Narusaka Y."/>
            <person name="Takano Y."/>
            <person name="Kubo Y."/>
            <person name="Shirasu K."/>
        </authorList>
    </citation>
    <scope>GENOME REANNOTATION</scope>
    <source>
        <strain evidence="3">104-T / ATCC 96160 / CBS 514.97 / LARS 414 / MAFF 240422</strain>
    </source>
</reference>
<name>A0A484FEE0_COLOR</name>
<sequence>MSHFPLETPAWSVVRKSRLVRFCPGNMVPFRGKRLHGKRVGPGQLPARQESPRKDHRRATELLWFNADDSSKNLLP</sequence>
<evidence type="ECO:0000313" key="2">
    <source>
        <dbReference type="EMBL" id="TDZ16690.1"/>
    </source>
</evidence>
<evidence type="ECO:0000256" key="1">
    <source>
        <dbReference type="SAM" id="MobiDB-lite"/>
    </source>
</evidence>